<organism evidence="1 2">
    <name type="scientific">Caerostris extrusa</name>
    <name type="common">Bark spider</name>
    <name type="synonym">Caerostris bankana</name>
    <dbReference type="NCBI Taxonomy" id="172846"/>
    <lineage>
        <taxon>Eukaryota</taxon>
        <taxon>Metazoa</taxon>
        <taxon>Ecdysozoa</taxon>
        <taxon>Arthropoda</taxon>
        <taxon>Chelicerata</taxon>
        <taxon>Arachnida</taxon>
        <taxon>Araneae</taxon>
        <taxon>Araneomorphae</taxon>
        <taxon>Entelegynae</taxon>
        <taxon>Araneoidea</taxon>
        <taxon>Araneidae</taxon>
        <taxon>Caerostris</taxon>
    </lineage>
</organism>
<name>A0AAV4WS90_CAEEX</name>
<dbReference type="AlphaFoldDB" id="A0AAV4WS90"/>
<evidence type="ECO:0000313" key="2">
    <source>
        <dbReference type="Proteomes" id="UP001054945"/>
    </source>
</evidence>
<reference evidence="1 2" key="1">
    <citation type="submission" date="2021-06" db="EMBL/GenBank/DDBJ databases">
        <title>Caerostris extrusa draft genome.</title>
        <authorList>
            <person name="Kono N."/>
            <person name="Arakawa K."/>
        </authorList>
    </citation>
    <scope>NUCLEOTIDE SEQUENCE [LARGE SCALE GENOMIC DNA]</scope>
</reference>
<sequence>MHGRVYTYTLTFSEIASHQKKRIMPGEYINFFVSGVRLLRANLYVVLTPPRHVLLPEEPSGFEFREEFQMDFRISSSDSIISYVMHSFHEHTLQGLHASLG</sequence>
<evidence type="ECO:0000313" key="1">
    <source>
        <dbReference type="EMBL" id="GIY84689.1"/>
    </source>
</evidence>
<dbReference type="EMBL" id="BPLR01016544">
    <property type="protein sequence ID" value="GIY84689.1"/>
    <property type="molecule type" value="Genomic_DNA"/>
</dbReference>
<proteinExistence type="predicted"/>
<keyword evidence="2" id="KW-1185">Reference proteome</keyword>
<comment type="caution">
    <text evidence="1">The sequence shown here is derived from an EMBL/GenBank/DDBJ whole genome shotgun (WGS) entry which is preliminary data.</text>
</comment>
<accession>A0AAV4WS90</accession>
<protein>
    <submittedName>
        <fullName evidence="1">Uncharacterized protein</fullName>
    </submittedName>
</protein>
<gene>
    <name evidence="1" type="ORF">CEXT_233361</name>
</gene>
<dbReference type="Proteomes" id="UP001054945">
    <property type="component" value="Unassembled WGS sequence"/>
</dbReference>